<dbReference type="InterPro" id="IPR004096">
    <property type="entry name" value="V4R"/>
</dbReference>
<accession>A0ABT6EYW1</accession>
<dbReference type="PANTHER" id="PTHR35090:SF1">
    <property type="entry name" value="SLR0144 PROTEIN"/>
    <property type="match status" value="1"/>
</dbReference>
<reference evidence="2" key="2">
    <citation type="submission" date="2022-01" db="EMBL/GenBank/DDBJ databases">
        <authorList>
            <person name="Zivanovic Y."/>
            <person name="Moreira D."/>
            <person name="Lopez-Garcia P."/>
        </authorList>
    </citation>
    <scope>NUCLEOTIDE SEQUENCE</scope>
    <source>
        <strain evidence="2">G9</strain>
    </source>
</reference>
<dbReference type="RefSeq" id="WP_277866145.1">
    <property type="nucleotide sequence ID" value="NZ_JAKKUT010000002.1"/>
</dbReference>
<protein>
    <submittedName>
        <fullName evidence="2">4-vinyl reductase</fullName>
    </submittedName>
</protein>
<organism evidence="2 3">
    <name type="scientific">Candidatus Synechococcus calcipolaris G9</name>
    <dbReference type="NCBI Taxonomy" id="1497997"/>
    <lineage>
        <taxon>Bacteria</taxon>
        <taxon>Bacillati</taxon>
        <taxon>Cyanobacteriota</taxon>
        <taxon>Cyanophyceae</taxon>
        <taxon>Synechococcales</taxon>
        <taxon>Synechococcaceae</taxon>
        <taxon>Synechococcus</taxon>
    </lineage>
</organism>
<reference evidence="2" key="1">
    <citation type="journal article" date="2022" name="Genome Biol. Evol.">
        <title>A New Gene Family Diagnostic for Intracellular Biomineralization of Amorphous Ca Carbonates by Cyanobacteria.</title>
        <authorList>
            <person name="Benzerara K."/>
            <person name="Duprat E."/>
            <person name="Bitard-Feildel T."/>
            <person name="Caumes G."/>
            <person name="Cassier-Chauvat C."/>
            <person name="Chauvat F."/>
            <person name="Dezi M."/>
            <person name="Diop S.I."/>
            <person name="Gaschignard G."/>
            <person name="Gorgen S."/>
            <person name="Gugger M."/>
            <person name="Lopez-Garcia P."/>
            <person name="Millet M."/>
            <person name="Skouri-Panet F."/>
            <person name="Moreira D."/>
            <person name="Callebaut I."/>
        </authorList>
    </citation>
    <scope>NUCLEOTIDE SEQUENCE</scope>
    <source>
        <strain evidence="2">G9</strain>
    </source>
</reference>
<dbReference type="EMBL" id="JAKKUT010000002">
    <property type="protein sequence ID" value="MDG2990230.1"/>
    <property type="molecule type" value="Genomic_DNA"/>
</dbReference>
<evidence type="ECO:0000259" key="1">
    <source>
        <dbReference type="SMART" id="SM00989"/>
    </source>
</evidence>
<dbReference type="PANTHER" id="PTHR35090">
    <property type="entry name" value="DNA-DIRECTED RNA POLYMERASE SUBUNIT I"/>
    <property type="match status" value="1"/>
</dbReference>
<sequence length="225" mass="25302">MISVADLIKEPVLPGNYFAFDAYVQGDFETGLLENRQGSRLVALPDVLLESIYAGLDQEVGQATGIVLFNCGRWWGKNFYRRFVQEVSDYYQRPLAEMEMVEFLQCFKECWKTHGWGTVDLDINYYQQGFLVVNTWQSAFAAAAPQGTGQPQCYAEAGILESFFGQLTGRDLHCVQTACESLGAKSNTFVLGLRDRVEAAKAWQQEGQDHDTIMERLCNAQPPAK</sequence>
<dbReference type="Gene3D" id="3.30.1380.20">
    <property type="entry name" value="Trafficking protein particle complex subunit 3"/>
    <property type="match status" value="1"/>
</dbReference>
<evidence type="ECO:0000313" key="3">
    <source>
        <dbReference type="Proteomes" id="UP001154265"/>
    </source>
</evidence>
<dbReference type="Proteomes" id="UP001154265">
    <property type="component" value="Unassembled WGS sequence"/>
</dbReference>
<name>A0ABT6EYW1_9SYNE</name>
<feature type="domain" description="4-vinyl reductase 4VR" evidence="1">
    <location>
        <begin position="131"/>
        <end position="193"/>
    </location>
</feature>
<evidence type="ECO:0000313" key="2">
    <source>
        <dbReference type="EMBL" id="MDG2990230.1"/>
    </source>
</evidence>
<dbReference type="InterPro" id="IPR024096">
    <property type="entry name" value="NO_sig/Golgi_transp_ligand-bd"/>
</dbReference>
<comment type="caution">
    <text evidence="2">The sequence shown here is derived from an EMBL/GenBank/DDBJ whole genome shotgun (WGS) entry which is preliminary data.</text>
</comment>
<keyword evidence="3" id="KW-1185">Reference proteome</keyword>
<dbReference type="SUPFAM" id="SSF111126">
    <property type="entry name" value="Ligand-binding domain in the NO signalling and Golgi transport"/>
    <property type="match status" value="1"/>
</dbReference>
<dbReference type="Pfam" id="PF02830">
    <property type="entry name" value="V4R"/>
    <property type="match status" value="1"/>
</dbReference>
<dbReference type="SMART" id="SM00989">
    <property type="entry name" value="V4R"/>
    <property type="match status" value="1"/>
</dbReference>
<proteinExistence type="predicted"/>
<gene>
    <name evidence="2" type="ORF">L3556_04665</name>
</gene>